<protein>
    <recommendedName>
        <fullName evidence="7">DUF1499 domain-containing protein</fullName>
    </recommendedName>
</protein>
<keyword evidence="2" id="KW-1133">Transmembrane helix</keyword>
<evidence type="ECO:0000313" key="3">
    <source>
        <dbReference type="EMBL" id="KKB80703.1"/>
    </source>
</evidence>
<dbReference type="RefSeq" id="WP_046136463.1">
    <property type="nucleotide sequence ID" value="NZ_FQVC01000001.1"/>
</dbReference>
<name>A0A0F5LEC3_9HYPH</name>
<evidence type="ECO:0000313" key="6">
    <source>
        <dbReference type="Proteomes" id="UP000184533"/>
    </source>
</evidence>
<dbReference type="OrthoDB" id="1523552at2"/>
<keyword evidence="2" id="KW-0472">Membrane</keyword>
<dbReference type="STRING" id="1121477.SAMN02745223_00481"/>
<organism evidence="3 5">
    <name type="scientific">Devosia limi DSM 17137</name>
    <dbReference type="NCBI Taxonomy" id="1121477"/>
    <lineage>
        <taxon>Bacteria</taxon>
        <taxon>Pseudomonadati</taxon>
        <taxon>Pseudomonadota</taxon>
        <taxon>Alphaproteobacteria</taxon>
        <taxon>Hyphomicrobiales</taxon>
        <taxon>Devosiaceae</taxon>
        <taxon>Devosia</taxon>
    </lineage>
</organism>
<reference evidence="4 6" key="2">
    <citation type="submission" date="2016-11" db="EMBL/GenBank/DDBJ databases">
        <authorList>
            <person name="Jaros S."/>
            <person name="Januszkiewicz K."/>
            <person name="Wedrychowicz H."/>
        </authorList>
    </citation>
    <scope>NUCLEOTIDE SEQUENCE [LARGE SCALE GENOMIC DNA]</scope>
    <source>
        <strain evidence="4 6">DSM 17137</strain>
    </source>
</reference>
<feature type="transmembrane region" description="Helical" evidence="2">
    <location>
        <begin position="76"/>
        <end position="97"/>
    </location>
</feature>
<feature type="region of interest" description="Disordered" evidence="1">
    <location>
        <begin position="254"/>
        <end position="274"/>
    </location>
</feature>
<keyword evidence="5" id="KW-1185">Reference proteome</keyword>
<feature type="transmembrane region" description="Helical" evidence="2">
    <location>
        <begin position="37"/>
        <end position="64"/>
    </location>
</feature>
<dbReference type="InterPro" id="IPR010865">
    <property type="entry name" value="DUF1499"/>
</dbReference>
<reference evidence="3 5" key="1">
    <citation type="submission" date="2015-03" db="EMBL/GenBank/DDBJ databases">
        <authorList>
            <person name="Hassan Y.I."/>
            <person name="Lepp D."/>
            <person name="Zhou T."/>
        </authorList>
    </citation>
    <scope>NUCLEOTIDE SEQUENCE [LARGE SCALE GENOMIC DNA]</scope>
    <source>
        <strain evidence="3 5">DSM 17137</strain>
    </source>
</reference>
<evidence type="ECO:0000256" key="2">
    <source>
        <dbReference type="SAM" id="Phobius"/>
    </source>
</evidence>
<evidence type="ECO:0000313" key="4">
    <source>
        <dbReference type="EMBL" id="SHE47375.1"/>
    </source>
</evidence>
<dbReference type="EMBL" id="LAJF01000101">
    <property type="protein sequence ID" value="KKB80703.1"/>
    <property type="molecule type" value="Genomic_DNA"/>
</dbReference>
<proteinExistence type="predicted"/>
<dbReference type="AlphaFoldDB" id="A0A0F5LEC3"/>
<dbReference type="Proteomes" id="UP000033608">
    <property type="component" value="Unassembled WGS sequence"/>
</dbReference>
<sequence length="274" mass="29626">MRILIRTSKWAIWARRLGSFAVPMTVIPILLHRERLLASATFSTVMAIAALLALAAVFVAIVALGRLWRTGDLGWGKAFAGLFLGLLCLAPFGWYGYLGATTPAVTDIATAERGLMPLVFEPGTADMPPPKLLSAADIEARYPNAKTRTYPLDAQQTYAIVLRMIEERGWDIRLQRPPATGTSIGRINAQVVTLPGWREEAVLRIAGGPEGASVDMRSASLNALYDFGSNGERIEAFMMALDNEITVLLRDNPNANQPVEAEPEAPVDPVAGGN</sequence>
<dbReference type="EMBL" id="FQVC01000001">
    <property type="protein sequence ID" value="SHE47375.1"/>
    <property type="molecule type" value="Genomic_DNA"/>
</dbReference>
<evidence type="ECO:0008006" key="7">
    <source>
        <dbReference type="Google" id="ProtNLM"/>
    </source>
</evidence>
<dbReference type="Pfam" id="PF07386">
    <property type="entry name" value="DUF1499"/>
    <property type="match status" value="1"/>
</dbReference>
<accession>A0A0F5LEC3</accession>
<gene>
    <name evidence="4" type="ORF">SAMN02745223_00481</name>
    <name evidence="3" type="ORF">VW29_17045</name>
</gene>
<evidence type="ECO:0000256" key="1">
    <source>
        <dbReference type="SAM" id="MobiDB-lite"/>
    </source>
</evidence>
<feature type="transmembrane region" description="Helical" evidence="2">
    <location>
        <begin position="12"/>
        <end position="31"/>
    </location>
</feature>
<keyword evidence="2" id="KW-0812">Transmembrane</keyword>
<evidence type="ECO:0000313" key="5">
    <source>
        <dbReference type="Proteomes" id="UP000033608"/>
    </source>
</evidence>
<dbReference type="PATRIC" id="fig|1121477.3.peg.156"/>
<dbReference type="Proteomes" id="UP000184533">
    <property type="component" value="Unassembled WGS sequence"/>
</dbReference>